<dbReference type="GO" id="GO:0016791">
    <property type="term" value="F:phosphatase activity"/>
    <property type="evidence" value="ECO:0007669"/>
    <property type="project" value="UniProtKB-ARBA"/>
</dbReference>
<proteinExistence type="predicted"/>
<dbReference type="InterPro" id="IPR023214">
    <property type="entry name" value="HAD_sf"/>
</dbReference>
<reference evidence="1" key="1">
    <citation type="submission" date="2020-01" db="EMBL/GenBank/DDBJ databases">
        <authorList>
            <person name="Rat A."/>
        </authorList>
    </citation>
    <scope>NUCLEOTIDE SEQUENCE</scope>
    <source>
        <strain evidence="1">LMG 31231</strain>
    </source>
</reference>
<organism evidence="1 2">
    <name type="scientific">Neoroseomonas soli</name>
    <dbReference type="NCBI Taxonomy" id="1081025"/>
    <lineage>
        <taxon>Bacteria</taxon>
        <taxon>Pseudomonadati</taxon>
        <taxon>Pseudomonadota</taxon>
        <taxon>Alphaproteobacteria</taxon>
        <taxon>Acetobacterales</taxon>
        <taxon>Acetobacteraceae</taxon>
        <taxon>Neoroseomonas</taxon>
    </lineage>
</organism>
<dbReference type="SUPFAM" id="SSF56784">
    <property type="entry name" value="HAD-like"/>
    <property type="match status" value="1"/>
</dbReference>
<keyword evidence="2" id="KW-1185">Reference proteome</keyword>
<name>A0A9X9WZN0_9PROT</name>
<accession>A0A9X9WZN0</accession>
<comment type="caution">
    <text evidence="1">The sequence shown here is derived from an EMBL/GenBank/DDBJ whole genome shotgun (WGS) entry which is preliminary data.</text>
</comment>
<dbReference type="PANTHER" id="PTHR10000:SF8">
    <property type="entry name" value="HAD SUPERFAMILY HYDROLASE-LIKE, TYPE 3"/>
    <property type="match status" value="1"/>
</dbReference>
<dbReference type="Proteomes" id="UP001138751">
    <property type="component" value="Unassembled WGS sequence"/>
</dbReference>
<protein>
    <submittedName>
        <fullName evidence="1">HAD-IIB family hydrolase</fullName>
    </submittedName>
</protein>
<dbReference type="InterPro" id="IPR036412">
    <property type="entry name" value="HAD-like_sf"/>
</dbReference>
<dbReference type="Pfam" id="PF08282">
    <property type="entry name" value="Hydrolase_3"/>
    <property type="match status" value="1"/>
</dbReference>
<dbReference type="PANTHER" id="PTHR10000">
    <property type="entry name" value="PHOSPHOSERINE PHOSPHATASE"/>
    <property type="match status" value="1"/>
</dbReference>
<sequence length="268" mass="27948">MPLAAAPPARLARLRWVLTDIDDTLTTEGRLTAAAYAALEALAVAGIAVVPVTGRPAGWCDLIARQWPVAAVVGENGALWYAYDAAARRMRRHYVQDAAAREAARGRLDTLAAEAMARIPGTAIAADQPFRLFDVAVDFAEDCGPLPLREAEAIAATFRAGGAEAKVSSIHVNAWIGRWDKLSGIGHLFATLWRPLEEVIEEVAFIGDSGNDAPMFGHVPLSVGVANVAPFLPGMATPPAFVTQAAAGAGFVEFAGAVLAARQGGGAA</sequence>
<dbReference type="AlphaFoldDB" id="A0A9X9WZN0"/>
<dbReference type="EMBL" id="JAAEDM010000045">
    <property type="protein sequence ID" value="MBR0672609.1"/>
    <property type="molecule type" value="Genomic_DNA"/>
</dbReference>
<dbReference type="GO" id="GO:0000287">
    <property type="term" value="F:magnesium ion binding"/>
    <property type="evidence" value="ECO:0007669"/>
    <property type="project" value="TreeGrafter"/>
</dbReference>
<gene>
    <name evidence="1" type="ORF">GXW76_15625</name>
</gene>
<dbReference type="InterPro" id="IPR006379">
    <property type="entry name" value="HAD-SF_hydro_IIB"/>
</dbReference>
<dbReference type="GO" id="GO:0005829">
    <property type="term" value="C:cytosol"/>
    <property type="evidence" value="ECO:0007669"/>
    <property type="project" value="TreeGrafter"/>
</dbReference>
<dbReference type="Gene3D" id="3.40.50.1000">
    <property type="entry name" value="HAD superfamily/HAD-like"/>
    <property type="match status" value="2"/>
</dbReference>
<evidence type="ECO:0000313" key="1">
    <source>
        <dbReference type="EMBL" id="MBR0672609.1"/>
    </source>
</evidence>
<reference evidence="1" key="2">
    <citation type="journal article" date="2021" name="Syst. Appl. Microbiol.">
        <title>Roseomonas hellenica sp. nov., isolated from roots of wild-growing Alkanna tinctoria.</title>
        <authorList>
            <person name="Rat A."/>
            <person name="Naranjo H.D."/>
            <person name="Lebbe L."/>
            <person name="Cnockaert M."/>
            <person name="Krigas N."/>
            <person name="Grigoriadou K."/>
            <person name="Maloupa E."/>
            <person name="Willems A."/>
        </authorList>
    </citation>
    <scope>NUCLEOTIDE SEQUENCE</scope>
    <source>
        <strain evidence="1">LMG 31231</strain>
    </source>
</reference>
<dbReference type="NCBIfam" id="TIGR01484">
    <property type="entry name" value="HAD-SF-IIB"/>
    <property type="match status" value="1"/>
</dbReference>
<keyword evidence="1" id="KW-0378">Hydrolase</keyword>
<evidence type="ECO:0000313" key="2">
    <source>
        <dbReference type="Proteomes" id="UP001138751"/>
    </source>
</evidence>